<evidence type="ECO:0000256" key="1">
    <source>
        <dbReference type="SAM" id="Phobius"/>
    </source>
</evidence>
<keyword evidence="3" id="KW-1185">Reference proteome</keyword>
<name>A0ABR8BN20_9NOSO</name>
<feature type="transmembrane region" description="Helical" evidence="1">
    <location>
        <begin position="26"/>
        <end position="44"/>
    </location>
</feature>
<evidence type="ECO:0000313" key="3">
    <source>
        <dbReference type="Proteomes" id="UP000621307"/>
    </source>
</evidence>
<sequence>MSTKIDANRDSREAAYKWQAFQVNPLLLMGCIVVPAFVGSYLYTSWQQTKTQQLSPVIEVQYLPFCHSERS</sequence>
<organism evidence="2 3">
    <name type="scientific">Nostoc parmelioides FACHB-3921</name>
    <dbReference type="NCBI Taxonomy" id="2692909"/>
    <lineage>
        <taxon>Bacteria</taxon>
        <taxon>Bacillati</taxon>
        <taxon>Cyanobacteriota</taxon>
        <taxon>Cyanophyceae</taxon>
        <taxon>Nostocales</taxon>
        <taxon>Nostocaceae</taxon>
        <taxon>Nostoc</taxon>
    </lineage>
</organism>
<keyword evidence="1" id="KW-0812">Transmembrane</keyword>
<evidence type="ECO:0000313" key="2">
    <source>
        <dbReference type="EMBL" id="MBD2255523.1"/>
    </source>
</evidence>
<dbReference type="RefSeq" id="WP_190572469.1">
    <property type="nucleotide sequence ID" value="NZ_JACJQL010000102.1"/>
</dbReference>
<comment type="caution">
    <text evidence="2">The sequence shown here is derived from an EMBL/GenBank/DDBJ whole genome shotgun (WGS) entry which is preliminary data.</text>
</comment>
<gene>
    <name evidence="2" type="ORF">H6G14_30415</name>
</gene>
<keyword evidence="1" id="KW-1133">Transmembrane helix</keyword>
<accession>A0ABR8BN20</accession>
<dbReference type="Proteomes" id="UP000621307">
    <property type="component" value="Unassembled WGS sequence"/>
</dbReference>
<dbReference type="PROSITE" id="PS51257">
    <property type="entry name" value="PROKAR_LIPOPROTEIN"/>
    <property type="match status" value="1"/>
</dbReference>
<dbReference type="EMBL" id="JACJQL010000102">
    <property type="protein sequence ID" value="MBD2255523.1"/>
    <property type="molecule type" value="Genomic_DNA"/>
</dbReference>
<protein>
    <submittedName>
        <fullName evidence="2">Uncharacterized protein</fullName>
    </submittedName>
</protein>
<keyword evidence="1" id="KW-0472">Membrane</keyword>
<proteinExistence type="predicted"/>
<reference evidence="2 3" key="1">
    <citation type="journal article" date="2020" name="ISME J.">
        <title>Comparative genomics reveals insights into cyanobacterial evolution and habitat adaptation.</title>
        <authorList>
            <person name="Chen M.Y."/>
            <person name="Teng W.K."/>
            <person name="Zhao L."/>
            <person name="Hu C.X."/>
            <person name="Zhou Y.K."/>
            <person name="Han B.P."/>
            <person name="Song L.R."/>
            <person name="Shu W.S."/>
        </authorList>
    </citation>
    <scope>NUCLEOTIDE SEQUENCE [LARGE SCALE GENOMIC DNA]</scope>
    <source>
        <strain evidence="2 3">FACHB-3921</strain>
    </source>
</reference>